<name>A0A9P5NB78_GYMJU</name>
<organism evidence="1 2">
    <name type="scientific">Gymnopilus junonius</name>
    <name type="common">Spectacular rustgill mushroom</name>
    <name type="synonym">Gymnopilus spectabilis subsp. junonius</name>
    <dbReference type="NCBI Taxonomy" id="109634"/>
    <lineage>
        <taxon>Eukaryota</taxon>
        <taxon>Fungi</taxon>
        <taxon>Dikarya</taxon>
        <taxon>Basidiomycota</taxon>
        <taxon>Agaricomycotina</taxon>
        <taxon>Agaricomycetes</taxon>
        <taxon>Agaricomycetidae</taxon>
        <taxon>Agaricales</taxon>
        <taxon>Agaricineae</taxon>
        <taxon>Hymenogastraceae</taxon>
        <taxon>Gymnopilus</taxon>
    </lineage>
</organism>
<reference evidence="1" key="1">
    <citation type="submission" date="2020-11" db="EMBL/GenBank/DDBJ databases">
        <authorList>
            <consortium name="DOE Joint Genome Institute"/>
            <person name="Ahrendt S."/>
            <person name="Riley R."/>
            <person name="Andreopoulos W."/>
            <person name="LaButti K."/>
            <person name="Pangilinan J."/>
            <person name="Ruiz-duenas F.J."/>
            <person name="Barrasa J.M."/>
            <person name="Sanchez-Garcia M."/>
            <person name="Camarero S."/>
            <person name="Miyauchi S."/>
            <person name="Serrano A."/>
            <person name="Linde D."/>
            <person name="Babiker R."/>
            <person name="Drula E."/>
            <person name="Ayuso-Fernandez I."/>
            <person name="Pacheco R."/>
            <person name="Padilla G."/>
            <person name="Ferreira P."/>
            <person name="Barriuso J."/>
            <person name="Kellner H."/>
            <person name="Castanera R."/>
            <person name="Alfaro M."/>
            <person name="Ramirez L."/>
            <person name="Pisabarro A.G."/>
            <person name="Kuo A."/>
            <person name="Tritt A."/>
            <person name="Lipzen A."/>
            <person name="He G."/>
            <person name="Yan M."/>
            <person name="Ng V."/>
            <person name="Cullen D."/>
            <person name="Martin F."/>
            <person name="Rosso M.-N."/>
            <person name="Henrissat B."/>
            <person name="Hibbett D."/>
            <person name="Martinez A.T."/>
            <person name="Grigoriev I.V."/>
        </authorList>
    </citation>
    <scope>NUCLEOTIDE SEQUENCE</scope>
    <source>
        <strain evidence="1">AH 44721</strain>
    </source>
</reference>
<sequence>PINMVTDEEYIQEINMLRPGTIPPSPSTVTCDLIKLYEDMSVHVKNYFLVQ</sequence>
<dbReference type="OrthoDB" id="2794314at2759"/>
<evidence type="ECO:0000313" key="2">
    <source>
        <dbReference type="Proteomes" id="UP000724874"/>
    </source>
</evidence>
<comment type="caution">
    <text evidence="1">The sequence shown here is derived from an EMBL/GenBank/DDBJ whole genome shotgun (WGS) entry which is preliminary data.</text>
</comment>
<protein>
    <submittedName>
        <fullName evidence="1">Uncharacterized protein</fullName>
    </submittedName>
</protein>
<gene>
    <name evidence="1" type="ORF">CPB84DRAFT_1690771</name>
</gene>
<dbReference type="Proteomes" id="UP000724874">
    <property type="component" value="Unassembled WGS sequence"/>
</dbReference>
<dbReference type="EMBL" id="JADNYJ010000237">
    <property type="protein sequence ID" value="KAF8873413.1"/>
    <property type="molecule type" value="Genomic_DNA"/>
</dbReference>
<dbReference type="AlphaFoldDB" id="A0A9P5NB78"/>
<accession>A0A9P5NB78</accession>
<feature type="non-terminal residue" evidence="1">
    <location>
        <position position="1"/>
    </location>
</feature>
<evidence type="ECO:0000313" key="1">
    <source>
        <dbReference type="EMBL" id="KAF8873413.1"/>
    </source>
</evidence>
<keyword evidence="2" id="KW-1185">Reference proteome</keyword>
<proteinExistence type="predicted"/>